<dbReference type="GeneID" id="11948260"/>
<dbReference type="InterPro" id="IPR019546">
    <property type="entry name" value="TAT_signal_bac_arc"/>
</dbReference>
<evidence type="ECO:0000256" key="2">
    <source>
        <dbReference type="SAM" id="Phobius"/>
    </source>
</evidence>
<accession>H9ABN1</accession>
<keyword evidence="5" id="KW-1185">Reference proteome</keyword>
<dbReference type="EMBL" id="JN882265">
    <property type="protein sequence ID" value="AFD04001.1"/>
    <property type="molecule type" value="Genomic_DNA"/>
</dbReference>
<organism evidence="4 5">
    <name type="scientific">Halorubrum pleomorphic virus 3</name>
    <dbReference type="NCBI Taxonomy" id="1156720"/>
    <lineage>
        <taxon>Viruses</taxon>
        <taxon>Monodnaviria</taxon>
        <taxon>Trapavirae</taxon>
        <taxon>Saleviricota</taxon>
        <taxon>Huolimaviricetes</taxon>
        <taxon>Haloruvirales</taxon>
        <taxon>Pleolipoviridae</taxon>
        <taxon>Betapleolipovirus</taxon>
        <taxon>Betapleolipovirus kalvoae</taxon>
        <taxon>Betapleolipovirus HRPV3</taxon>
    </lineage>
</organism>
<dbReference type="Pfam" id="PF26255">
    <property type="entry name" value="Viral_env_HRPV"/>
    <property type="match status" value="1"/>
</dbReference>
<dbReference type="KEGG" id="vg:11948260"/>
<evidence type="ECO:0000313" key="5">
    <source>
        <dbReference type="Proteomes" id="UP000007572"/>
    </source>
</evidence>
<proteinExistence type="predicted"/>
<dbReference type="OrthoDB" id="7649at10239"/>
<gene>
    <name evidence="4" type="primary">2</name>
</gene>
<keyword evidence="2" id="KW-0472">Membrane</keyword>
<dbReference type="NCBIfam" id="TIGR01409">
    <property type="entry name" value="TAT_signal_seq"/>
    <property type="match status" value="1"/>
</dbReference>
<dbReference type="InterPro" id="IPR058677">
    <property type="entry name" value="ORF4_N"/>
</dbReference>
<keyword evidence="2" id="KW-0812">Transmembrane</keyword>
<keyword evidence="2" id="KW-1133">Transmembrane helix</keyword>
<feature type="compositionally biased region" description="Basic and acidic residues" evidence="1">
    <location>
        <begin position="1"/>
        <end position="14"/>
    </location>
</feature>
<evidence type="ECO:0000313" key="4">
    <source>
        <dbReference type="EMBL" id="AFD04001.1"/>
    </source>
</evidence>
<name>H9ABN1_9VIRU</name>
<dbReference type="PROSITE" id="PS51318">
    <property type="entry name" value="TAT"/>
    <property type="match status" value="1"/>
</dbReference>
<feature type="region of interest" description="Disordered" evidence="1">
    <location>
        <begin position="1"/>
        <end position="38"/>
    </location>
</feature>
<evidence type="ECO:0000259" key="3">
    <source>
        <dbReference type="Pfam" id="PF26255"/>
    </source>
</evidence>
<evidence type="ECO:0000256" key="1">
    <source>
        <dbReference type="SAM" id="MobiDB-lite"/>
    </source>
</evidence>
<reference evidence="4 5" key="1">
    <citation type="journal article" date="2012" name="Nucleic Acids Res.">
        <title>Related haloarchaeal pleomorphic viruses contain different genome types.</title>
        <authorList>
            <person name="Sencilo A."/>
            <person name="Paulin L."/>
            <person name="Kellner S."/>
            <person name="Helm M."/>
            <person name="Roine E."/>
        </authorList>
    </citation>
    <scope>NUCLEOTIDE SEQUENCE [LARGE SCALE GENOMIC DNA]</scope>
</reference>
<protein>
    <submittedName>
        <fullName evidence="4">VP2</fullName>
    </submittedName>
</protein>
<dbReference type="Proteomes" id="UP000007572">
    <property type="component" value="Segment"/>
</dbReference>
<feature type="transmembrane region" description="Helical" evidence="2">
    <location>
        <begin position="579"/>
        <end position="602"/>
    </location>
</feature>
<dbReference type="RefSeq" id="YP_005454274.1">
    <property type="nucleotide sequence ID" value="NC_017088.1"/>
</dbReference>
<sequence>MDRRSSGDVDRDSNAGDGRVTPSEPMPTAQRKNTGTRLDRRTFVKGLGAAAAASVAVGHPNGMVQESKALAPLIAGGFLAGVAIDWALREYNVYGADAPAEGLTGDVLRSQVYQTALTRESTNASAILANDNILSGVENTGYTEAKIAAIEALNAGETESAVLDAANQTLDSYQLTLEKNIINTWNEAVSEFGNLLTAMQDHPDISPNFNCGWTDGVWDDSGGSISAVSDDTITLVDGTEMVNKKITGAAGGNSPISWTINSLDSGSFSANVSSFRVVVPNSEGDVKYLSHADWAGALNGVKSTIQDVRNGISTWVTNVYGQVQSGEIEISDLVTPRERAAMMSEGEGTSQALADLIALNIPVDLEREATVFIPESGTTIRGSFGLTDTSDGPISAGTTYDPSTFAGDVYFTTDVSLLEGEWSAFETGVDGGTVTLTAEPYEGTVYTVETTAPETVNIPATDFTDNGDGTWSYDASGDLETTITEVSAVNYYAASDETNYQTIQLDTSFTVESFENTETGESVDSASFTSAEPQTDTNYITQEEWNDLEQKNQELINKFEESQSSGGGLFGGAFPWGDLGGAGGVGVLAVGGAVALGAIAILREAIKFYLPGR</sequence>
<feature type="domain" description="Envelope protein N-terminal" evidence="3">
    <location>
        <begin position="94"/>
        <end position="360"/>
    </location>
</feature>
<dbReference type="InterPro" id="IPR006311">
    <property type="entry name" value="TAT_signal"/>
</dbReference>